<name>L8WHC9_THACA</name>
<dbReference type="EMBL" id="AFRT01002523">
    <property type="protein sequence ID" value="ELU37631.1"/>
    <property type="molecule type" value="Genomic_DNA"/>
</dbReference>
<organism evidence="1 2">
    <name type="scientific">Thanatephorus cucumeris (strain AG1-IA)</name>
    <name type="common">Rice sheath blight fungus</name>
    <name type="synonym">Rhizoctonia solani</name>
    <dbReference type="NCBI Taxonomy" id="983506"/>
    <lineage>
        <taxon>Eukaryota</taxon>
        <taxon>Fungi</taxon>
        <taxon>Dikarya</taxon>
        <taxon>Basidiomycota</taxon>
        <taxon>Agaricomycotina</taxon>
        <taxon>Agaricomycetes</taxon>
        <taxon>Cantharellales</taxon>
        <taxon>Ceratobasidiaceae</taxon>
        <taxon>Rhizoctonia</taxon>
        <taxon>Rhizoctonia solani AG-1</taxon>
    </lineage>
</organism>
<evidence type="ECO:0000313" key="2">
    <source>
        <dbReference type="Proteomes" id="UP000011668"/>
    </source>
</evidence>
<dbReference type="AlphaFoldDB" id="L8WHC9"/>
<accession>L8WHC9</accession>
<dbReference type="Proteomes" id="UP000011668">
    <property type="component" value="Unassembled WGS sequence"/>
</dbReference>
<protein>
    <submittedName>
        <fullName evidence="1">Uncharacterized protein</fullName>
    </submittedName>
</protein>
<reference evidence="1 2" key="1">
    <citation type="journal article" date="2013" name="Nat. Commun.">
        <title>The evolution and pathogenic mechanisms of the rice sheath blight pathogen.</title>
        <authorList>
            <person name="Zheng A."/>
            <person name="Lin R."/>
            <person name="Xu L."/>
            <person name="Qin P."/>
            <person name="Tang C."/>
            <person name="Ai P."/>
            <person name="Zhang D."/>
            <person name="Liu Y."/>
            <person name="Sun Z."/>
            <person name="Feng H."/>
            <person name="Wang Y."/>
            <person name="Chen Y."/>
            <person name="Liang X."/>
            <person name="Fu R."/>
            <person name="Li Q."/>
            <person name="Zhang J."/>
            <person name="Yu X."/>
            <person name="Xie Z."/>
            <person name="Ding L."/>
            <person name="Guan P."/>
            <person name="Tang J."/>
            <person name="Liang Y."/>
            <person name="Wang S."/>
            <person name="Deng Q."/>
            <person name="Li S."/>
            <person name="Zhu J."/>
            <person name="Wang L."/>
            <person name="Liu H."/>
            <person name="Li P."/>
        </authorList>
    </citation>
    <scope>NUCLEOTIDE SEQUENCE [LARGE SCALE GENOMIC DNA]</scope>
    <source>
        <strain evidence="2">AG-1 IA</strain>
    </source>
</reference>
<keyword evidence="2" id="KW-1185">Reference proteome</keyword>
<dbReference type="HOGENOM" id="CLU_3279798_0_0_1"/>
<comment type="caution">
    <text evidence="1">The sequence shown here is derived from an EMBL/GenBank/DDBJ whole genome shotgun (WGS) entry which is preliminary data.</text>
</comment>
<proteinExistence type="predicted"/>
<sequence>MRLCLVPSPLPLNPTDDCLVCSAIVYPDILAQTLQTNAIAN</sequence>
<gene>
    <name evidence="1" type="ORF">AG1IA_08338</name>
</gene>
<evidence type="ECO:0000313" key="1">
    <source>
        <dbReference type="EMBL" id="ELU37631.1"/>
    </source>
</evidence>